<dbReference type="GeneID" id="103317956"/>
<dbReference type="InterPro" id="IPR018114">
    <property type="entry name" value="TRYPSIN_HIS"/>
</dbReference>
<evidence type="ECO:0000256" key="4">
    <source>
        <dbReference type="ARBA" id="ARBA00022801"/>
    </source>
</evidence>
<keyword evidence="7" id="KW-1015">Disulfide bond</keyword>
<dbReference type="AlphaFoldDB" id="A0A7M7IP43"/>
<dbReference type="Pfam" id="PF00089">
    <property type="entry name" value="Trypsin"/>
    <property type="match status" value="1"/>
</dbReference>
<evidence type="ECO:0000256" key="8">
    <source>
        <dbReference type="ARBA" id="ARBA00036320"/>
    </source>
</evidence>
<dbReference type="EnsemblMetazoa" id="XM_016983483">
    <property type="protein sequence ID" value="XP_016838972"/>
    <property type="gene ID" value="LOC103317956"/>
</dbReference>
<evidence type="ECO:0000256" key="6">
    <source>
        <dbReference type="ARBA" id="ARBA00023145"/>
    </source>
</evidence>
<dbReference type="KEGG" id="nvi:103317956"/>
<reference evidence="12" key="1">
    <citation type="submission" date="2021-01" db="UniProtKB">
        <authorList>
            <consortium name="EnsemblMetazoa"/>
        </authorList>
    </citation>
    <scope>IDENTIFICATION</scope>
</reference>
<dbReference type="GO" id="GO:0007586">
    <property type="term" value="P:digestion"/>
    <property type="evidence" value="ECO:0007669"/>
    <property type="project" value="UniProtKB-KW"/>
</dbReference>
<dbReference type="InterPro" id="IPR043504">
    <property type="entry name" value="Peptidase_S1_PA_chymotrypsin"/>
</dbReference>
<dbReference type="FunCoup" id="A0A7M7IP43">
    <property type="interactions" value="15"/>
</dbReference>
<feature type="signal peptide" evidence="10">
    <location>
        <begin position="1"/>
        <end position="16"/>
    </location>
</feature>
<dbReference type="PANTHER" id="PTHR24276">
    <property type="entry name" value="POLYSERASE-RELATED"/>
    <property type="match status" value="1"/>
</dbReference>
<dbReference type="SMR" id="A0A7M7IP43"/>
<evidence type="ECO:0000256" key="2">
    <source>
        <dbReference type="ARBA" id="ARBA00022670"/>
    </source>
</evidence>
<dbReference type="InterPro" id="IPR009003">
    <property type="entry name" value="Peptidase_S1_PA"/>
</dbReference>
<evidence type="ECO:0000256" key="10">
    <source>
        <dbReference type="SAM" id="SignalP"/>
    </source>
</evidence>
<dbReference type="PROSITE" id="PS50240">
    <property type="entry name" value="TRYPSIN_DOM"/>
    <property type="match status" value="1"/>
</dbReference>
<feature type="chain" id="PRO_5029801365" description="trypsin" evidence="10">
    <location>
        <begin position="17"/>
        <end position="306"/>
    </location>
</feature>
<evidence type="ECO:0000256" key="1">
    <source>
        <dbReference type="ARBA" id="ARBA00007664"/>
    </source>
</evidence>
<keyword evidence="4" id="KW-0378">Hydrolase</keyword>
<dbReference type="GO" id="GO:0006508">
    <property type="term" value="P:proteolysis"/>
    <property type="evidence" value="ECO:0007669"/>
    <property type="project" value="UniProtKB-KW"/>
</dbReference>
<dbReference type="PRINTS" id="PR00722">
    <property type="entry name" value="CHYMOTRYPSIN"/>
</dbReference>
<dbReference type="Proteomes" id="UP000002358">
    <property type="component" value="Chromosome 3"/>
</dbReference>
<dbReference type="CDD" id="cd00190">
    <property type="entry name" value="Tryp_SPc"/>
    <property type="match status" value="1"/>
</dbReference>
<evidence type="ECO:0000313" key="13">
    <source>
        <dbReference type="Proteomes" id="UP000002358"/>
    </source>
</evidence>
<keyword evidence="5" id="KW-0720">Serine protease</keyword>
<keyword evidence="13" id="KW-1185">Reference proteome</keyword>
<dbReference type="InterPro" id="IPR001254">
    <property type="entry name" value="Trypsin_dom"/>
</dbReference>
<comment type="similarity">
    <text evidence="1">Belongs to the peptidase S1 family.</text>
</comment>
<keyword evidence="10" id="KW-0732">Signal</keyword>
<proteinExistence type="inferred from homology"/>
<dbReference type="PANTHER" id="PTHR24276:SF97">
    <property type="entry name" value="GH13245P2-RELATED"/>
    <property type="match status" value="1"/>
</dbReference>
<dbReference type="InterPro" id="IPR050430">
    <property type="entry name" value="Peptidase_S1"/>
</dbReference>
<dbReference type="SMART" id="SM00020">
    <property type="entry name" value="Tryp_SPc"/>
    <property type="match status" value="1"/>
</dbReference>
<keyword evidence="3" id="KW-0222">Digestion</keyword>
<dbReference type="GO" id="GO:0004252">
    <property type="term" value="F:serine-type endopeptidase activity"/>
    <property type="evidence" value="ECO:0007669"/>
    <property type="project" value="UniProtKB-EC"/>
</dbReference>
<evidence type="ECO:0000313" key="12">
    <source>
        <dbReference type="EnsemblMetazoa" id="XP_016838972"/>
    </source>
</evidence>
<protein>
    <recommendedName>
        <fullName evidence="9">trypsin</fullName>
        <ecNumber evidence="9">3.4.21.4</ecNumber>
    </recommendedName>
</protein>
<dbReference type="PROSITE" id="PS00134">
    <property type="entry name" value="TRYPSIN_HIS"/>
    <property type="match status" value="1"/>
</dbReference>
<dbReference type="EC" id="3.4.21.4" evidence="9"/>
<name>A0A7M7IP43_NASVI</name>
<dbReference type="InParanoid" id="A0A7M7IP43"/>
<dbReference type="InterPro" id="IPR001314">
    <property type="entry name" value="Peptidase_S1A"/>
</dbReference>
<dbReference type="SUPFAM" id="SSF50494">
    <property type="entry name" value="Trypsin-like serine proteases"/>
    <property type="match status" value="1"/>
</dbReference>
<evidence type="ECO:0000256" key="3">
    <source>
        <dbReference type="ARBA" id="ARBA00022757"/>
    </source>
</evidence>
<keyword evidence="6" id="KW-0865">Zymogen</keyword>
<evidence type="ECO:0000256" key="9">
    <source>
        <dbReference type="ARBA" id="ARBA00038868"/>
    </source>
</evidence>
<dbReference type="Gene3D" id="2.40.10.10">
    <property type="entry name" value="Trypsin-like serine proteases"/>
    <property type="match status" value="1"/>
</dbReference>
<keyword evidence="2" id="KW-0645">Protease</keyword>
<dbReference type="OrthoDB" id="8725585at2759"/>
<evidence type="ECO:0000256" key="5">
    <source>
        <dbReference type="ARBA" id="ARBA00022825"/>
    </source>
</evidence>
<comment type="catalytic activity">
    <reaction evidence="8">
        <text>Preferential cleavage: Arg-|-Xaa, Lys-|-Xaa.</text>
        <dbReference type="EC" id="3.4.21.4"/>
    </reaction>
</comment>
<sequence length="306" mass="33602">MTHIQFILYFLAQSIAFLNSNVNGFEAESIVGGEKATIGQFPYVVSLQNAGIKFPEYVCGGGIISDEFILTAAHCLFNEKGYLYDVSYLVEAGTIDLQSPTEKIEVEKIYKPKNFEYSKYESEGFREYYISDIAVLKLKKGLALSSNCNLSKLELPKRPYSLYVDDRAVLAGFGYISVDVAVDYTTGELYETGGTVDDKLHYAETKVITNDEYAKVFGFVPVNKDGLCARIEQGDPNKPKGLCNGDSGGPLVYNGTTVIGIAVSSPMACNETVEAGVYTRVSSYVEFIENAMKDNVTADMQVTMLS</sequence>
<evidence type="ECO:0000256" key="7">
    <source>
        <dbReference type="ARBA" id="ARBA00023157"/>
    </source>
</evidence>
<accession>A0A7M7IP43</accession>
<organism evidence="12 13">
    <name type="scientific">Nasonia vitripennis</name>
    <name type="common">Parasitic wasp</name>
    <dbReference type="NCBI Taxonomy" id="7425"/>
    <lineage>
        <taxon>Eukaryota</taxon>
        <taxon>Metazoa</taxon>
        <taxon>Ecdysozoa</taxon>
        <taxon>Arthropoda</taxon>
        <taxon>Hexapoda</taxon>
        <taxon>Insecta</taxon>
        <taxon>Pterygota</taxon>
        <taxon>Neoptera</taxon>
        <taxon>Endopterygota</taxon>
        <taxon>Hymenoptera</taxon>
        <taxon>Apocrita</taxon>
        <taxon>Proctotrupomorpha</taxon>
        <taxon>Chalcidoidea</taxon>
        <taxon>Pteromalidae</taxon>
        <taxon>Pteromalinae</taxon>
        <taxon>Nasonia</taxon>
    </lineage>
</organism>
<evidence type="ECO:0000259" key="11">
    <source>
        <dbReference type="PROSITE" id="PS50240"/>
    </source>
</evidence>
<feature type="domain" description="Peptidase S1" evidence="11">
    <location>
        <begin position="30"/>
        <end position="293"/>
    </location>
</feature>
<dbReference type="RefSeq" id="XP_016838972.1">
    <property type="nucleotide sequence ID" value="XM_016983483.3"/>
</dbReference>